<keyword evidence="2" id="KW-1185">Reference proteome</keyword>
<dbReference type="AlphaFoldDB" id="A0A2T4U358"/>
<protein>
    <submittedName>
        <fullName evidence="1">Uncharacterized protein</fullName>
    </submittedName>
</protein>
<organism evidence="1 2">
    <name type="scientific">Alkalicoccus saliphilus</name>
    <dbReference type="NCBI Taxonomy" id="200989"/>
    <lineage>
        <taxon>Bacteria</taxon>
        <taxon>Bacillati</taxon>
        <taxon>Bacillota</taxon>
        <taxon>Bacilli</taxon>
        <taxon>Bacillales</taxon>
        <taxon>Bacillaceae</taxon>
        <taxon>Alkalicoccus</taxon>
    </lineage>
</organism>
<dbReference type="RefSeq" id="WP_107585911.1">
    <property type="nucleotide sequence ID" value="NZ_PZJJ01000031.1"/>
</dbReference>
<comment type="caution">
    <text evidence="1">The sequence shown here is derived from an EMBL/GenBank/DDBJ whole genome shotgun (WGS) entry which is preliminary data.</text>
</comment>
<dbReference type="EMBL" id="PZJJ01000031">
    <property type="protein sequence ID" value="PTL37841.1"/>
    <property type="molecule type" value="Genomic_DNA"/>
</dbReference>
<gene>
    <name evidence="1" type="ORF">C6Y45_14290</name>
</gene>
<reference evidence="1 2" key="1">
    <citation type="submission" date="2018-03" db="EMBL/GenBank/DDBJ databases">
        <title>Alkalicoccus saliphilus sp. nov., isolated from a mineral pool.</title>
        <authorList>
            <person name="Zhao B."/>
        </authorList>
    </citation>
    <scope>NUCLEOTIDE SEQUENCE [LARGE SCALE GENOMIC DNA]</scope>
    <source>
        <strain evidence="1 2">6AG</strain>
    </source>
</reference>
<proteinExistence type="predicted"/>
<name>A0A2T4U358_9BACI</name>
<evidence type="ECO:0000313" key="2">
    <source>
        <dbReference type="Proteomes" id="UP000240509"/>
    </source>
</evidence>
<evidence type="ECO:0000313" key="1">
    <source>
        <dbReference type="EMBL" id="PTL37841.1"/>
    </source>
</evidence>
<accession>A0A2T4U358</accession>
<dbReference type="Proteomes" id="UP000240509">
    <property type="component" value="Unassembled WGS sequence"/>
</dbReference>
<sequence>MLKWGFVIGCFIGLTAACSNEQLTAYEYEGSSAFWEAEMMVEELPAAEPISEQVELTLTYTDNYQRIEAVEVVADSRWEHQYASTTEIEELDSSEIQMSFDSGGQYGFVMMYDAGYALDVEVKWEEEGETFQENLTLEPVDSYNNTGLLKNFYHEKGEIL</sequence>
<dbReference type="PROSITE" id="PS51257">
    <property type="entry name" value="PROKAR_LIPOPROTEIN"/>
    <property type="match status" value="1"/>
</dbReference>